<gene>
    <name evidence="2" type="ORF">PMAYCL1PPCAC_11030</name>
</gene>
<feature type="region of interest" description="Disordered" evidence="1">
    <location>
        <begin position="35"/>
        <end position="55"/>
    </location>
</feature>
<dbReference type="EMBL" id="BTRK01000003">
    <property type="protein sequence ID" value="GMR40835.1"/>
    <property type="molecule type" value="Genomic_DNA"/>
</dbReference>
<accession>A0AAN5CDB8</accession>
<sequence>FVRRRDGQADACDPRVSLGQADNCRSAARERVARTDIRHGRRGGTGANMGLTRARPDCLHVRRTAGGSERSGYRPHSAALCKR</sequence>
<dbReference type="Proteomes" id="UP001328107">
    <property type="component" value="Unassembled WGS sequence"/>
</dbReference>
<comment type="caution">
    <text evidence="2">The sequence shown here is derived from an EMBL/GenBank/DDBJ whole genome shotgun (WGS) entry which is preliminary data.</text>
</comment>
<evidence type="ECO:0000313" key="2">
    <source>
        <dbReference type="EMBL" id="GMR40835.1"/>
    </source>
</evidence>
<evidence type="ECO:0000256" key="1">
    <source>
        <dbReference type="SAM" id="MobiDB-lite"/>
    </source>
</evidence>
<evidence type="ECO:0000313" key="3">
    <source>
        <dbReference type="Proteomes" id="UP001328107"/>
    </source>
</evidence>
<organism evidence="2 3">
    <name type="scientific">Pristionchus mayeri</name>
    <dbReference type="NCBI Taxonomy" id="1317129"/>
    <lineage>
        <taxon>Eukaryota</taxon>
        <taxon>Metazoa</taxon>
        <taxon>Ecdysozoa</taxon>
        <taxon>Nematoda</taxon>
        <taxon>Chromadorea</taxon>
        <taxon>Rhabditida</taxon>
        <taxon>Rhabditina</taxon>
        <taxon>Diplogasteromorpha</taxon>
        <taxon>Diplogasteroidea</taxon>
        <taxon>Neodiplogasteridae</taxon>
        <taxon>Pristionchus</taxon>
    </lineage>
</organism>
<protein>
    <submittedName>
        <fullName evidence="2">Uncharacterized protein</fullName>
    </submittedName>
</protein>
<dbReference type="AlphaFoldDB" id="A0AAN5CDB8"/>
<reference evidence="3" key="1">
    <citation type="submission" date="2022-10" db="EMBL/GenBank/DDBJ databases">
        <title>Genome assembly of Pristionchus species.</title>
        <authorList>
            <person name="Yoshida K."/>
            <person name="Sommer R.J."/>
        </authorList>
    </citation>
    <scope>NUCLEOTIDE SEQUENCE [LARGE SCALE GENOMIC DNA]</scope>
    <source>
        <strain evidence="3">RS5460</strain>
    </source>
</reference>
<name>A0AAN5CDB8_9BILA</name>
<feature type="non-terminal residue" evidence="2">
    <location>
        <position position="1"/>
    </location>
</feature>
<keyword evidence="3" id="KW-1185">Reference proteome</keyword>
<proteinExistence type="predicted"/>